<feature type="transmembrane region" description="Helical" evidence="1">
    <location>
        <begin position="25"/>
        <end position="49"/>
    </location>
</feature>
<keyword evidence="1" id="KW-0812">Transmembrane</keyword>
<evidence type="ECO:0000256" key="1">
    <source>
        <dbReference type="SAM" id="Phobius"/>
    </source>
</evidence>
<name>A0A1W1WGK1_SULTA</name>
<gene>
    <name evidence="2" type="ORF">SAMN00768000_2206</name>
</gene>
<accession>A0A1W1WGK1</accession>
<keyword evidence="3" id="KW-1185">Reference proteome</keyword>
<dbReference type="AlphaFoldDB" id="A0A1W1WGK1"/>
<dbReference type="EMBL" id="FWWY01000001">
    <property type="protein sequence ID" value="SMC05375.1"/>
    <property type="molecule type" value="Genomic_DNA"/>
</dbReference>
<sequence>MLTVYGATVVTLMMVFYGLENRSPWFTLAFAVSCRGSASYGFMAGAMTAKRSRI</sequence>
<keyword evidence="1" id="KW-1133">Transmembrane helix</keyword>
<protein>
    <submittedName>
        <fullName evidence="2">Uncharacterized protein</fullName>
    </submittedName>
</protein>
<reference evidence="3" key="1">
    <citation type="submission" date="2017-04" db="EMBL/GenBank/DDBJ databases">
        <authorList>
            <person name="Varghese N."/>
            <person name="Submissions S."/>
        </authorList>
    </citation>
    <scope>NUCLEOTIDE SEQUENCE [LARGE SCALE GENOMIC DNA]</scope>
    <source>
        <strain evidence="3">DSM 9293</strain>
    </source>
</reference>
<dbReference type="Proteomes" id="UP000192660">
    <property type="component" value="Unassembled WGS sequence"/>
</dbReference>
<evidence type="ECO:0000313" key="3">
    <source>
        <dbReference type="Proteomes" id="UP000192660"/>
    </source>
</evidence>
<evidence type="ECO:0000313" key="2">
    <source>
        <dbReference type="EMBL" id="SMC05375.1"/>
    </source>
</evidence>
<proteinExistence type="predicted"/>
<keyword evidence="1" id="KW-0472">Membrane</keyword>
<organism evidence="2 3">
    <name type="scientific">Sulfobacillus thermosulfidooxidans (strain DSM 9293 / VKM B-1269 / AT-1)</name>
    <dbReference type="NCBI Taxonomy" id="929705"/>
    <lineage>
        <taxon>Bacteria</taxon>
        <taxon>Bacillati</taxon>
        <taxon>Bacillota</taxon>
        <taxon>Clostridia</taxon>
        <taxon>Eubacteriales</taxon>
        <taxon>Clostridiales Family XVII. Incertae Sedis</taxon>
        <taxon>Sulfobacillus</taxon>
    </lineage>
</organism>